<accession>A0A2H3DIX1</accession>
<dbReference type="SUPFAM" id="SSF144232">
    <property type="entry name" value="HIT/MYND zinc finger-like"/>
    <property type="match status" value="1"/>
</dbReference>
<gene>
    <name evidence="6" type="ORF">ARMGADRAFT_1082538</name>
</gene>
<evidence type="ECO:0000256" key="3">
    <source>
        <dbReference type="ARBA" id="ARBA00022833"/>
    </source>
</evidence>
<dbReference type="OMA" id="KWICKAL"/>
<sequence length="527" mass="59461">MPPFSPVYRRLPTAASLGSIAALAKEHLSVPLPNFPRNISSPGSPKFKAIGFLRRLGILQCDNSAGFPIDTIVALSPYVHKWAIYLLKTHLRPSDVEANLDIVVFSLHQISHFARYPASNALLPTLSPEVVPYMLELYVDLLRVSKLTSSIVPTIQSYLGDCIVGGQCRCIFVSVPRYRLLACINPIKDAGSTTSLQMDSDNLYAALTLMNMHSAFDPKIRNEFLKKNTIKWICKALQRITPHDSRNFTPSRFILSADISLAVRPIRHGQLLRSLLRSIIVVVQEPSPVDRSKYISIITVMGIIGDCCMWWTALRAAVTAPKSLRREETQILQKHAELRASWLQMVQKVEDRSQLRDSMKYVPHCQNSQCTVVGSKALKRCTMCLNMSVCSPECQESEWKNGHKEKCRYLRASPCPTMRAEDEDFLRYLIMQDIPKREQLMMPKTLEFLTKTYPSVLCLDYRAKPGPFFVRLTPVARCPMVGQELIDKRNLNKDTSVILQLAHPIALDGIMVTQVVENFGFSTIIVV</sequence>
<dbReference type="STRING" id="47427.A0A2H3DIX1"/>
<proteinExistence type="predicted"/>
<protein>
    <recommendedName>
        <fullName evidence="5">MYND-type domain-containing protein</fullName>
    </recommendedName>
</protein>
<dbReference type="OrthoDB" id="2885865at2759"/>
<evidence type="ECO:0000256" key="1">
    <source>
        <dbReference type="ARBA" id="ARBA00022723"/>
    </source>
</evidence>
<dbReference type="AlphaFoldDB" id="A0A2H3DIX1"/>
<evidence type="ECO:0000259" key="5">
    <source>
        <dbReference type="PROSITE" id="PS50865"/>
    </source>
</evidence>
<keyword evidence="1" id="KW-0479">Metal-binding</keyword>
<dbReference type="Gene3D" id="6.10.140.2220">
    <property type="match status" value="1"/>
</dbReference>
<evidence type="ECO:0000256" key="4">
    <source>
        <dbReference type="PROSITE-ProRule" id="PRU00134"/>
    </source>
</evidence>
<keyword evidence="2 4" id="KW-0863">Zinc-finger</keyword>
<dbReference type="GO" id="GO:0008270">
    <property type="term" value="F:zinc ion binding"/>
    <property type="evidence" value="ECO:0007669"/>
    <property type="project" value="UniProtKB-KW"/>
</dbReference>
<dbReference type="Proteomes" id="UP000217790">
    <property type="component" value="Unassembled WGS sequence"/>
</dbReference>
<dbReference type="InParanoid" id="A0A2H3DIX1"/>
<organism evidence="6 7">
    <name type="scientific">Armillaria gallica</name>
    <name type="common">Bulbous honey fungus</name>
    <name type="synonym">Armillaria bulbosa</name>
    <dbReference type="NCBI Taxonomy" id="47427"/>
    <lineage>
        <taxon>Eukaryota</taxon>
        <taxon>Fungi</taxon>
        <taxon>Dikarya</taxon>
        <taxon>Basidiomycota</taxon>
        <taxon>Agaricomycotina</taxon>
        <taxon>Agaricomycetes</taxon>
        <taxon>Agaricomycetidae</taxon>
        <taxon>Agaricales</taxon>
        <taxon>Marasmiineae</taxon>
        <taxon>Physalacriaceae</taxon>
        <taxon>Armillaria</taxon>
    </lineage>
</organism>
<feature type="domain" description="MYND-type" evidence="5">
    <location>
        <begin position="370"/>
        <end position="407"/>
    </location>
</feature>
<keyword evidence="3" id="KW-0862">Zinc</keyword>
<evidence type="ECO:0000256" key="2">
    <source>
        <dbReference type="ARBA" id="ARBA00022771"/>
    </source>
</evidence>
<evidence type="ECO:0000313" key="6">
    <source>
        <dbReference type="EMBL" id="PBK90808.1"/>
    </source>
</evidence>
<dbReference type="PROSITE" id="PS50865">
    <property type="entry name" value="ZF_MYND_2"/>
    <property type="match status" value="1"/>
</dbReference>
<dbReference type="InterPro" id="IPR002893">
    <property type="entry name" value="Znf_MYND"/>
</dbReference>
<reference evidence="7" key="1">
    <citation type="journal article" date="2017" name="Nat. Ecol. Evol.">
        <title>Genome expansion and lineage-specific genetic innovations in the forest pathogenic fungi Armillaria.</title>
        <authorList>
            <person name="Sipos G."/>
            <person name="Prasanna A.N."/>
            <person name="Walter M.C."/>
            <person name="O'Connor E."/>
            <person name="Balint B."/>
            <person name="Krizsan K."/>
            <person name="Kiss B."/>
            <person name="Hess J."/>
            <person name="Varga T."/>
            <person name="Slot J."/>
            <person name="Riley R."/>
            <person name="Boka B."/>
            <person name="Rigling D."/>
            <person name="Barry K."/>
            <person name="Lee J."/>
            <person name="Mihaltcheva S."/>
            <person name="LaButti K."/>
            <person name="Lipzen A."/>
            <person name="Waldron R."/>
            <person name="Moloney N.M."/>
            <person name="Sperisen C."/>
            <person name="Kredics L."/>
            <person name="Vagvoelgyi C."/>
            <person name="Patrignani A."/>
            <person name="Fitzpatrick D."/>
            <person name="Nagy I."/>
            <person name="Doyle S."/>
            <person name="Anderson J.B."/>
            <person name="Grigoriev I.V."/>
            <person name="Gueldener U."/>
            <person name="Muensterkoetter M."/>
            <person name="Nagy L.G."/>
        </authorList>
    </citation>
    <scope>NUCLEOTIDE SEQUENCE [LARGE SCALE GENOMIC DNA]</scope>
    <source>
        <strain evidence="7">Ar21-2</strain>
    </source>
</reference>
<name>A0A2H3DIX1_ARMGA</name>
<keyword evidence="7" id="KW-1185">Reference proteome</keyword>
<dbReference type="EMBL" id="KZ293664">
    <property type="protein sequence ID" value="PBK90808.1"/>
    <property type="molecule type" value="Genomic_DNA"/>
</dbReference>
<evidence type="ECO:0000313" key="7">
    <source>
        <dbReference type="Proteomes" id="UP000217790"/>
    </source>
</evidence>